<name>A0A1S3VDM5_VIGRR</name>
<dbReference type="Proteomes" id="UP000087766">
    <property type="component" value="Chromosome 9"/>
</dbReference>
<evidence type="ECO:0000313" key="2">
    <source>
        <dbReference type="Proteomes" id="UP000087766"/>
    </source>
</evidence>
<dbReference type="GeneID" id="106774118"/>
<feature type="compositionally biased region" description="Basic residues" evidence="1">
    <location>
        <begin position="189"/>
        <end position="199"/>
    </location>
</feature>
<evidence type="ECO:0000313" key="3">
    <source>
        <dbReference type="RefSeq" id="XP_014516459.1"/>
    </source>
</evidence>
<dbReference type="AlphaFoldDB" id="A0A1S3VDM5"/>
<sequence>MTCARGNIPEALIAFIVDRYLCHNQFSQTRATFRNEASTLFVDSPANENLLSLEGIVDQYIFMKNQNILLNKQNAMLKQEKHNIQMLLQNLQSVLDSFHARSSPLCNTQAIIQNSAVLLPMQNNRNLTAIPMQNSNSNIPVVSTSTDFLMQNTMLGTPTIMDNINLSLPMIQMFHQKRKDIPTIDGCKVSKKPRGRPRKNQVQGINTLLPSPSNKLDSGSSSGTTQSLVENYALSRSQTDSVSGRLSNSNQCHTDLPLPSHISQPTEISPAASTVETIVPCYNVISTNRGMVQSVQQTVCKEDDHVISPIEPYTDQTNKADANQTITGTLDKPFLNEISDDDRDIWAYLDFSNTGLDDWSEIDFSNIEGDNSSTKCSEI</sequence>
<dbReference type="PANTHER" id="PTHR35117:SF1">
    <property type="entry name" value="MYOSIN-M HEAVY PROTEIN"/>
    <property type="match status" value="1"/>
</dbReference>
<dbReference type="PANTHER" id="PTHR35117">
    <property type="entry name" value="MYOSIN-M HEAVY PROTEIN"/>
    <property type="match status" value="1"/>
</dbReference>
<gene>
    <name evidence="3 4" type="primary">LOC106774118</name>
</gene>
<feature type="compositionally biased region" description="Polar residues" evidence="1">
    <location>
        <begin position="200"/>
        <end position="225"/>
    </location>
</feature>
<protein>
    <submittedName>
        <fullName evidence="3 4">Uncharacterized protein LOC106774118 isoform X1</fullName>
    </submittedName>
</protein>
<keyword evidence="2" id="KW-1185">Reference proteome</keyword>
<dbReference type="STRING" id="3916.A0A1S3VDM5"/>
<dbReference type="OrthoDB" id="1939654at2759"/>
<organism evidence="2 4">
    <name type="scientific">Vigna radiata var. radiata</name>
    <name type="common">Mung bean</name>
    <name type="synonym">Phaseolus aureus</name>
    <dbReference type="NCBI Taxonomy" id="3916"/>
    <lineage>
        <taxon>Eukaryota</taxon>
        <taxon>Viridiplantae</taxon>
        <taxon>Streptophyta</taxon>
        <taxon>Embryophyta</taxon>
        <taxon>Tracheophyta</taxon>
        <taxon>Spermatophyta</taxon>
        <taxon>Magnoliopsida</taxon>
        <taxon>eudicotyledons</taxon>
        <taxon>Gunneridae</taxon>
        <taxon>Pentapetalae</taxon>
        <taxon>rosids</taxon>
        <taxon>fabids</taxon>
        <taxon>Fabales</taxon>
        <taxon>Fabaceae</taxon>
        <taxon>Papilionoideae</taxon>
        <taxon>50 kb inversion clade</taxon>
        <taxon>NPAAA clade</taxon>
        <taxon>indigoferoid/millettioid clade</taxon>
        <taxon>Phaseoleae</taxon>
        <taxon>Vigna</taxon>
    </lineage>
</organism>
<dbReference type="RefSeq" id="XP_014516459.1">
    <property type="nucleotide sequence ID" value="XM_014660973.2"/>
</dbReference>
<dbReference type="RefSeq" id="XP_022641688.1">
    <property type="nucleotide sequence ID" value="XM_022785967.1"/>
</dbReference>
<reference evidence="3 4" key="2">
    <citation type="submission" date="2025-04" db="UniProtKB">
        <authorList>
            <consortium name="RefSeq"/>
        </authorList>
    </citation>
    <scope>IDENTIFICATION</scope>
    <source>
        <tissue evidence="3 4">Leaf</tissue>
    </source>
</reference>
<accession>A0A1S3VDM5</accession>
<dbReference type="KEGG" id="vra:106774118"/>
<evidence type="ECO:0000256" key="1">
    <source>
        <dbReference type="SAM" id="MobiDB-lite"/>
    </source>
</evidence>
<evidence type="ECO:0000313" key="4">
    <source>
        <dbReference type="RefSeq" id="XP_022641688.1"/>
    </source>
</evidence>
<reference evidence="2" key="1">
    <citation type="journal article" date="2014" name="Nat. Commun.">
        <title>Genome sequence of mungbean and insights into evolution within Vigna species.</title>
        <authorList>
            <person name="Kang Y.J."/>
            <person name="Kim S.K."/>
            <person name="Kim M.Y."/>
            <person name="Lestari P."/>
            <person name="Kim K.H."/>
            <person name="Ha B.K."/>
            <person name="Jun T.H."/>
            <person name="Hwang W.J."/>
            <person name="Lee T."/>
            <person name="Lee J."/>
            <person name="Shim S."/>
            <person name="Yoon M.Y."/>
            <person name="Jang Y.E."/>
            <person name="Han K.S."/>
            <person name="Taeprayoon P."/>
            <person name="Yoon N."/>
            <person name="Somta P."/>
            <person name="Tanya P."/>
            <person name="Kim K.S."/>
            <person name="Gwag J.G."/>
            <person name="Moon J.K."/>
            <person name="Lee Y.H."/>
            <person name="Park B.S."/>
            <person name="Bombarely A."/>
            <person name="Doyle J.J."/>
            <person name="Jackson S.A."/>
            <person name="Schafleitner R."/>
            <person name="Srinives P."/>
            <person name="Varshney R.K."/>
            <person name="Lee S.H."/>
        </authorList>
    </citation>
    <scope>NUCLEOTIDE SEQUENCE [LARGE SCALE GENOMIC DNA]</scope>
    <source>
        <strain evidence="2">cv. VC1973A</strain>
    </source>
</reference>
<proteinExistence type="predicted"/>
<feature type="region of interest" description="Disordered" evidence="1">
    <location>
        <begin position="182"/>
        <end position="225"/>
    </location>
</feature>